<dbReference type="EMBL" id="WAIE01000002">
    <property type="protein sequence ID" value="KAB1442181.1"/>
    <property type="molecule type" value="Genomic_DNA"/>
</dbReference>
<protein>
    <submittedName>
        <fullName evidence="1">GAK system XXXCH domain-containing protein</fullName>
    </submittedName>
</protein>
<dbReference type="AlphaFoldDB" id="A0A6N6N2L6"/>
<dbReference type="RefSeq" id="WP_151150402.1">
    <property type="nucleotide sequence ID" value="NZ_WAIE01000002.1"/>
</dbReference>
<reference evidence="1 2" key="1">
    <citation type="journal article" date="2017" name="Int. J. Syst. Evol. Microbiol.">
        <title>Desulfovibrio senegalensis sp. nov., a mesophilic sulfate reducer isolated from marine sediment.</title>
        <authorList>
            <person name="Thioye A."/>
            <person name="Gam Z.B.A."/>
            <person name="Mbengue M."/>
            <person name="Cayol J.L."/>
            <person name="Joseph-Bartoli M."/>
            <person name="Toure-Kane C."/>
            <person name="Labat M."/>
        </authorList>
    </citation>
    <scope>NUCLEOTIDE SEQUENCE [LARGE SCALE GENOMIC DNA]</scope>
    <source>
        <strain evidence="1 2">DSM 101509</strain>
    </source>
</reference>
<dbReference type="OrthoDB" id="5453594at2"/>
<gene>
    <name evidence="1" type="ORF">F8A88_06875</name>
</gene>
<comment type="caution">
    <text evidence="1">The sequence shown here is derived from an EMBL/GenBank/DDBJ whole genome shotgun (WGS) entry which is preliminary data.</text>
</comment>
<sequence length="174" mass="20169">MRNETRINRFATREELAGFLRELADALESGGSGELACVNEFKKIKLGIRDEFGQISLKARIKSRSRECDEQQETRHVEGKPEYKTLKKRMKSSFRILLAMIHENRMPPREAIDSFLEDSALMVTCEGYGDEYYEQYTEACEAFQKACDAGDMEKMHETIDVLIHEKSRCHAKYD</sequence>
<dbReference type="Proteomes" id="UP000438699">
    <property type="component" value="Unassembled WGS sequence"/>
</dbReference>
<dbReference type="InterPro" id="IPR027588">
    <property type="entry name" value="XXXCH_dom_fam"/>
</dbReference>
<accession>A0A6N6N2L6</accession>
<dbReference type="NCBIfam" id="TIGR04358">
    <property type="entry name" value="XXXCH_domain"/>
    <property type="match status" value="1"/>
</dbReference>
<proteinExistence type="predicted"/>
<evidence type="ECO:0000313" key="1">
    <source>
        <dbReference type="EMBL" id="KAB1442181.1"/>
    </source>
</evidence>
<name>A0A6N6N2L6_9BACT</name>
<organism evidence="1 2">
    <name type="scientific">Pseudodesulfovibrio senegalensis</name>
    <dbReference type="NCBI Taxonomy" id="1721087"/>
    <lineage>
        <taxon>Bacteria</taxon>
        <taxon>Pseudomonadati</taxon>
        <taxon>Thermodesulfobacteriota</taxon>
        <taxon>Desulfovibrionia</taxon>
        <taxon>Desulfovibrionales</taxon>
        <taxon>Desulfovibrionaceae</taxon>
    </lineage>
</organism>
<keyword evidence="2" id="KW-1185">Reference proteome</keyword>
<evidence type="ECO:0000313" key="2">
    <source>
        <dbReference type="Proteomes" id="UP000438699"/>
    </source>
</evidence>